<reference evidence="3" key="1">
    <citation type="submission" date="2015-09" db="EMBL/GenBank/DDBJ databases">
        <authorList>
            <consortium name="Pathogen Informatics"/>
        </authorList>
    </citation>
    <scope>NUCLEOTIDE SEQUENCE [LARGE SCALE GENOMIC DNA]</scope>
    <source>
        <strain evidence="3">Lake Konstanz</strain>
    </source>
</reference>
<protein>
    <submittedName>
        <fullName evidence="2">Uncharacterized protein</fullName>
    </submittedName>
</protein>
<organism evidence="2 3">
    <name type="scientific">Bodo saltans</name>
    <name type="common">Flagellated protozoan</name>
    <dbReference type="NCBI Taxonomy" id="75058"/>
    <lineage>
        <taxon>Eukaryota</taxon>
        <taxon>Discoba</taxon>
        <taxon>Euglenozoa</taxon>
        <taxon>Kinetoplastea</taxon>
        <taxon>Metakinetoplastina</taxon>
        <taxon>Eubodonida</taxon>
        <taxon>Bodonidae</taxon>
        <taxon>Bodo</taxon>
    </lineage>
</organism>
<evidence type="ECO:0000313" key="2">
    <source>
        <dbReference type="EMBL" id="CUG56078.1"/>
    </source>
</evidence>
<dbReference type="Proteomes" id="UP000051952">
    <property type="component" value="Unassembled WGS sequence"/>
</dbReference>
<keyword evidence="3" id="KW-1185">Reference proteome</keyword>
<dbReference type="VEuPathDB" id="TriTrypDB:BSAL_81330"/>
<name>A0A0S4J5G7_BODSA</name>
<gene>
    <name evidence="2" type="ORF">BSAL_81330</name>
</gene>
<dbReference type="AlphaFoldDB" id="A0A0S4J5G7"/>
<accession>A0A0S4J5G7</accession>
<feature type="region of interest" description="Disordered" evidence="1">
    <location>
        <begin position="306"/>
        <end position="325"/>
    </location>
</feature>
<proteinExistence type="predicted"/>
<sequence length="340" mass="38545">MQQDRYLVRHGYVPDEALWTTCACYAELAERATQVWGAELQPIFAYTLPSNVERGDCNVLIADEQDFAIWRFGRGNDEEPKPLSKQLHLFDKRRLQRVRNVETRGDMYSFATVDKTLMKEAQVRVSLRNSAAKDIILYGRDDVIGEGSGDWGRLVIKSREVWGVRRPVFRYRDEDALIGIYNAEDYRIWSSYRREHCPELFVFEGGAPLCEPTPVAMIVSPLAEVALGSNLVHHEVVILPRSSTKTTAEENADAVERLRMDQDAASRRAIETACSLVNEISSAAEAIVFSGACGPSFTTRCNEEKMRRHRSNNNPHADGAAQKHQDAIVEKILRSQRPIY</sequence>
<dbReference type="EMBL" id="CYKH01000874">
    <property type="protein sequence ID" value="CUG56078.1"/>
    <property type="molecule type" value="Genomic_DNA"/>
</dbReference>
<evidence type="ECO:0000256" key="1">
    <source>
        <dbReference type="SAM" id="MobiDB-lite"/>
    </source>
</evidence>
<evidence type="ECO:0000313" key="3">
    <source>
        <dbReference type="Proteomes" id="UP000051952"/>
    </source>
</evidence>